<dbReference type="Gene3D" id="3.40.1710.10">
    <property type="entry name" value="abc type-2 transporter like domain"/>
    <property type="match status" value="1"/>
</dbReference>
<proteinExistence type="inferred from homology"/>
<evidence type="ECO:0000313" key="11">
    <source>
        <dbReference type="Proteomes" id="UP001139260"/>
    </source>
</evidence>
<keyword evidence="4" id="KW-1003">Cell membrane</keyword>
<dbReference type="GO" id="GO:0140359">
    <property type="term" value="F:ABC-type transporter activity"/>
    <property type="evidence" value="ECO:0007669"/>
    <property type="project" value="InterPro"/>
</dbReference>
<dbReference type="RefSeq" id="WP_248427762.1">
    <property type="nucleotide sequence ID" value="NZ_JALNUB010000003.1"/>
</dbReference>
<keyword evidence="11" id="KW-1185">Reference proteome</keyword>
<evidence type="ECO:0000256" key="6">
    <source>
        <dbReference type="ARBA" id="ARBA00022989"/>
    </source>
</evidence>
<comment type="similarity">
    <text evidence="2">Belongs to the ABC-2 integral membrane protein family.</text>
</comment>
<accession>A0A9X2BKK4</accession>
<feature type="transmembrane region" description="Helical" evidence="8">
    <location>
        <begin position="356"/>
        <end position="376"/>
    </location>
</feature>
<sequence>MQNFWSLLKREFKLFWQNKVLRLLFIGAPLLYGILLGYVYGKGKVTDLPIVVVDEDRSEMSAKALQMFDDNEVLNITSLLYDQNNLSQIAIEKEAACVVIIPKGFEKMVLTKKYPEIVTIVNTSNVLTANYASGALQLCLGTLKAGVQMETLRKQGIPEKLLATQYEPFKTTFIKKNNRSTNYMYFLWPGVLAAVLQQVLLLGLALSFASEYENGTFKKLVKKSPSLLKLMSVKIIPYLMMSFGLWLLFWLFTFWFRIPFYENLLPLTFVAGIFVLSVCFIGILVSIMIPNQLKATEILMVIATPSFILSGFTWPLSQMPVWVQGIANCIPLTHFLKAFRILIIEDGTLSQTTSSIWNMVIIGTICSILSYIALYLKRKSVLKEI</sequence>
<feature type="domain" description="ABC transmembrane type-2" evidence="9">
    <location>
        <begin position="149"/>
        <end position="380"/>
    </location>
</feature>
<evidence type="ECO:0000256" key="3">
    <source>
        <dbReference type="ARBA" id="ARBA00022448"/>
    </source>
</evidence>
<dbReference type="PROSITE" id="PS51012">
    <property type="entry name" value="ABC_TM2"/>
    <property type="match status" value="1"/>
</dbReference>
<evidence type="ECO:0000256" key="7">
    <source>
        <dbReference type="ARBA" id="ARBA00023136"/>
    </source>
</evidence>
<evidence type="ECO:0000256" key="4">
    <source>
        <dbReference type="ARBA" id="ARBA00022475"/>
    </source>
</evidence>
<feature type="transmembrane region" description="Helical" evidence="8">
    <location>
        <begin position="185"/>
        <end position="209"/>
    </location>
</feature>
<dbReference type="InterPro" id="IPR051449">
    <property type="entry name" value="ABC-2_transporter_component"/>
</dbReference>
<protein>
    <submittedName>
        <fullName evidence="10">ABC transporter permease</fullName>
    </submittedName>
</protein>
<keyword evidence="7 8" id="KW-0472">Membrane</keyword>
<feature type="transmembrane region" description="Helical" evidence="8">
    <location>
        <begin position="230"/>
        <end position="252"/>
    </location>
</feature>
<reference evidence="10" key="1">
    <citation type="submission" date="2022-04" db="EMBL/GenBank/DDBJ databases">
        <title>Flavobacterium pygoscelis sp. nov. isolated from Chinstrap chick (Pygoscelis antarcticus).</title>
        <authorList>
            <person name="Irgang R."/>
            <person name="Poblete-Morales M."/>
            <person name="Avendano-Herrera R."/>
        </authorList>
    </citation>
    <scope>NUCLEOTIDE SEQUENCE</scope>
    <source>
        <strain evidence="10">I-SCBP12n</strain>
    </source>
</reference>
<comment type="caution">
    <text evidence="10">The sequence shown here is derived from an EMBL/GenBank/DDBJ whole genome shotgun (WGS) entry which is preliminary data.</text>
</comment>
<name>A0A9X2BKK4_9FLAO</name>
<evidence type="ECO:0000256" key="5">
    <source>
        <dbReference type="ARBA" id="ARBA00022692"/>
    </source>
</evidence>
<dbReference type="EMBL" id="JALNUB010000003">
    <property type="protein sequence ID" value="MCK8141217.1"/>
    <property type="molecule type" value="Genomic_DNA"/>
</dbReference>
<keyword evidence="6 8" id="KW-1133">Transmembrane helix</keyword>
<dbReference type="Pfam" id="PF12698">
    <property type="entry name" value="ABC2_membrane_3"/>
    <property type="match status" value="1"/>
</dbReference>
<dbReference type="PANTHER" id="PTHR30294">
    <property type="entry name" value="MEMBRANE COMPONENT OF ABC TRANSPORTER YHHJ-RELATED"/>
    <property type="match status" value="1"/>
</dbReference>
<feature type="transmembrane region" description="Helical" evidence="8">
    <location>
        <begin position="20"/>
        <end position="40"/>
    </location>
</feature>
<gene>
    <name evidence="10" type="ORF">MW871_04860</name>
</gene>
<keyword evidence="3" id="KW-0813">Transport</keyword>
<comment type="subcellular location">
    <subcellularLocation>
        <location evidence="1">Cell membrane</location>
        <topology evidence="1">Multi-pass membrane protein</topology>
    </subcellularLocation>
</comment>
<evidence type="ECO:0000256" key="1">
    <source>
        <dbReference type="ARBA" id="ARBA00004651"/>
    </source>
</evidence>
<dbReference type="AlphaFoldDB" id="A0A9X2BKK4"/>
<evidence type="ECO:0000259" key="9">
    <source>
        <dbReference type="PROSITE" id="PS51012"/>
    </source>
</evidence>
<dbReference type="InterPro" id="IPR013525">
    <property type="entry name" value="ABC2_TM"/>
</dbReference>
<feature type="transmembrane region" description="Helical" evidence="8">
    <location>
        <begin position="264"/>
        <end position="286"/>
    </location>
</feature>
<keyword evidence="5 8" id="KW-0812">Transmembrane</keyword>
<dbReference type="PANTHER" id="PTHR30294:SF29">
    <property type="entry name" value="MULTIDRUG ABC TRANSPORTER PERMEASE YBHS-RELATED"/>
    <property type="match status" value="1"/>
</dbReference>
<evidence type="ECO:0000256" key="8">
    <source>
        <dbReference type="SAM" id="Phobius"/>
    </source>
</evidence>
<organism evidence="10 11">
    <name type="scientific">Flavobacterium pygoscelis</name>
    <dbReference type="NCBI Taxonomy" id="2893176"/>
    <lineage>
        <taxon>Bacteria</taxon>
        <taxon>Pseudomonadati</taxon>
        <taxon>Bacteroidota</taxon>
        <taxon>Flavobacteriia</taxon>
        <taxon>Flavobacteriales</taxon>
        <taxon>Flavobacteriaceae</taxon>
        <taxon>Flavobacterium</taxon>
    </lineage>
</organism>
<dbReference type="InterPro" id="IPR047817">
    <property type="entry name" value="ABC2_TM_bact-type"/>
</dbReference>
<dbReference type="Proteomes" id="UP001139260">
    <property type="component" value="Unassembled WGS sequence"/>
</dbReference>
<dbReference type="GO" id="GO:0005886">
    <property type="term" value="C:plasma membrane"/>
    <property type="evidence" value="ECO:0007669"/>
    <property type="project" value="UniProtKB-SubCell"/>
</dbReference>
<evidence type="ECO:0000256" key="2">
    <source>
        <dbReference type="ARBA" id="ARBA00007783"/>
    </source>
</evidence>
<feature type="transmembrane region" description="Helical" evidence="8">
    <location>
        <begin position="298"/>
        <end position="316"/>
    </location>
</feature>
<evidence type="ECO:0000313" key="10">
    <source>
        <dbReference type="EMBL" id="MCK8141217.1"/>
    </source>
</evidence>